<proteinExistence type="predicted"/>
<gene>
    <name evidence="2" type="ordered locus">Haur_1196</name>
</gene>
<dbReference type="AlphaFoldDB" id="A9B0X4"/>
<evidence type="ECO:0000313" key="3">
    <source>
        <dbReference type="Proteomes" id="UP000000787"/>
    </source>
</evidence>
<dbReference type="Proteomes" id="UP000000787">
    <property type="component" value="Chromosome"/>
</dbReference>
<name>A9B0X4_HERA2</name>
<reference evidence="2 3" key="1">
    <citation type="journal article" date="2011" name="Stand. Genomic Sci.">
        <title>Complete genome sequence of the filamentous gliding predatory bacterium Herpetosiphon aurantiacus type strain (114-95(T)).</title>
        <authorList>
            <person name="Kiss H."/>
            <person name="Nett M."/>
            <person name="Domin N."/>
            <person name="Martin K."/>
            <person name="Maresca J.A."/>
            <person name="Copeland A."/>
            <person name="Lapidus A."/>
            <person name="Lucas S."/>
            <person name="Berry K.W."/>
            <person name="Glavina Del Rio T."/>
            <person name="Dalin E."/>
            <person name="Tice H."/>
            <person name="Pitluck S."/>
            <person name="Richardson P."/>
            <person name="Bruce D."/>
            <person name="Goodwin L."/>
            <person name="Han C."/>
            <person name="Detter J.C."/>
            <person name="Schmutz J."/>
            <person name="Brettin T."/>
            <person name="Land M."/>
            <person name="Hauser L."/>
            <person name="Kyrpides N.C."/>
            <person name="Ivanova N."/>
            <person name="Goker M."/>
            <person name="Woyke T."/>
            <person name="Klenk H.P."/>
            <person name="Bryant D.A."/>
        </authorList>
    </citation>
    <scope>NUCLEOTIDE SEQUENCE [LARGE SCALE GENOMIC DNA]</scope>
    <source>
        <strain evidence="3">ATCC 23779 / DSM 785 / 114-95</strain>
    </source>
</reference>
<feature type="transmembrane region" description="Helical" evidence="1">
    <location>
        <begin position="17"/>
        <end position="39"/>
    </location>
</feature>
<dbReference type="BioCyc" id="HAUR316274:GHYA-1218-MONOMER"/>
<dbReference type="HOGENOM" id="CLU_2479069_0_0_0"/>
<keyword evidence="1" id="KW-0472">Membrane</keyword>
<keyword evidence="1" id="KW-1133">Transmembrane helix</keyword>
<evidence type="ECO:0000313" key="2">
    <source>
        <dbReference type="EMBL" id="ABX03844.1"/>
    </source>
</evidence>
<accession>A9B0X4</accession>
<dbReference type="InParanoid" id="A9B0X4"/>
<dbReference type="STRING" id="316274.Haur_1196"/>
<protein>
    <submittedName>
        <fullName evidence="2">Uncharacterized protein</fullName>
    </submittedName>
</protein>
<dbReference type="EMBL" id="CP000875">
    <property type="protein sequence ID" value="ABX03844.1"/>
    <property type="molecule type" value="Genomic_DNA"/>
</dbReference>
<evidence type="ECO:0000256" key="1">
    <source>
        <dbReference type="SAM" id="Phobius"/>
    </source>
</evidence>
<keyword evidence="1" id="KW-0812">Transmembrane</keyword>
<sequence>MTTNNDLGVMAIVIDRIVMIMAVVSIMMIVMAMTTNAIFTNFTGGFNSPIIFAIDGISKCHKKLFNAHYGSPLNDLLSHYTKSGRRV</sequence>
<dbReference type="KEGG" id="hau:Haur_1196"/>
<organism evidence="2 3">
    <name type="scientific">Herpetosiphon aurantiacus (strain ATCC 23779 / DSM 785 / 114-95)</name>
    <dbReference type="NCBI Taxonomy" id="316274"/>
    <lineage>
        <taxon>Bacteria</taxon>
        <taxon>Bacillati</taxon>
        <taxon>Chloroflexota</taxon>
        <taxon>Chloroflexia</taxon>
        <taxon>Herpetosiphonales</taxon>
        <taxon>Herpetosiphonaceae</taxon>
        <taxon>Herpetosiphon</taxon>
    </lineage>
</organism>
<keyword evidence="3" id="KW-1185">Reference proteome</keyword>